<dbReference type="SUPFAM" id="SSF48350">
    <property type="entry name" value="GTPase activation domain, GAP"/>
    <property type="match status" value="1"/>
</dbReference>
<dbReference type="PANTHER" id="PTHR10194">
    <property type="entry name" value="RAS GTPASE-ACTIVATING PROTEINS"/>
    <property type="match status" value="1"/>
</dbReference>
<comment type="caution">
    <text evidence="3">The sequence shown here is derived from an EMBL/GenBank/DDBJ whole genome shotgun (WGS) entry which is preliminary data.</text>
</comment>
<dbReference type="Gene3D" id="1.10.506.10">
    <property type="entry name" value="GTPase Activation - p120gap, domain 1"/>
    <property type="match status" value="1"/>
</dbReference>
<dbReference type="GO" id="GO:0005096">
    <property type="term" value="F:GTPase activator activity"/>
    <property type="evidence" value="ECO:0007669"/>
    <property type="project" value="UniProtKB-KW"/>
</dbReference>
<gene>
    <name evidence="3" type="ORF">M7I_5713</name>
</gene>
<evidence type="ECO:0000313" key="4">
    <source>
        <dbReference type="Proteomes" id="UP000005446"/>
    </source>
</evidence>
<dbReference type="OrthoDB" id="775356at2759"/>
<organism evidence="3 4">
    <name type="scientific">Glarea lozoyensis (strain ATCC 74030 / MF5533)</name>
    <dbReference type="NCBI Taxonomy" id="1104152"/>
    <lineage>
        <taxon>Eukaryota</taxon>
        <taxon>Fungi</taxon>
        <taxon>Dikarya</taxon>
        <taxon>Ascomycota</taxon>
        <taxon>Pezizomycotina</taxon>
        <taxon>Leotiomycetes</taxon>
        <taxon>Helotiales</taxon>
        <taxon>Helotiaceae</taxon>
        <taxon>Glarea</taxon>
    </lineage>
</organism>
<name>H0ESL6_GLAL7</name>
<feature type="domain" description="Ras-GAP" evidence="2">
    <location>
        <begin position="147"/>
        <end position="316"/>
    </location>
</feature>
<dbReference type="PANTHER" id="PTHR10194:SF60">
    <property type="entry name" value="RAS GTPASE-ACTIVATING PROTEIN RASKOL"/>
    <property type="match status" value="1"/>
</dbReference>
<sequence length="316" mass="36318">MFRIEKSLKLRVVEAKMRKQVAKPESFSQSGRLSVKQEADLSIGEYFAEVVLDGEVRARTITKADTRNPFWREDYEFQMDKFERGQDNEAWWPVLDNSQEKIGEIFLKIRYDELVVLLAKDYEPLSLLLHNFGSGLTDQIAQAISRNLRGLSETLMNIFQVSGHAYDWLAALVEDEIDGISKETPNRRVRWSRRIGSNESYNSVGDREQTVRDIGKSLQGEANLLFRGNSLFTQAMDFHMRRLGKEYLEEVLAEKVVEINKLNPDCEVDPSRLGHGEDINKNWKLLISLTTEIWDGIAGSSARCPPELRQILNIVH</sequence>
<dbReference type="InterPro" id="IPR001936">
    <property type="entry name" value="RasGAP_dom"/>
</dbReference>
<dbReference type="InterPro" id="IPR008936">
    <property type="entry name" value="Rho_GTPase_activation_prot"/>
</dbReference>
<dbReference type="Pfam" id="PF00616">
    <property type="entry name" value="RasGAP"/>
    <property type="match status" value="1"/>
</dbReference>
<reference evidence="3 4" key="1">
    <citation type="journal article" date="2012" name="Eukaryot. Cell">
        <title>Genome sequence of the fungus Glarea lozoyensis: the first genome sequence of a species from the Helotiaceae family.</title>
        <authorList>
            <person name="Youssar L."/>
            <person name="Gruening B.A."/>
            <person name="Erxleben A."/>
            <person name="Guenther S."/>
            <person name="Huettel W."/>
        </authorList>
    </citation>
    <scope>NUCLEOTIDE SEQUENCE [LARGE SCALE GENOMIC DNA]</scope>
    <source>
        <strain evidence="4">ATCC 74030 / MF5533</strain>
    </source>
</reference>
<evidence type="ECO:0000256" key="1">
    <source>
        <dbReference type="ARBA" id="ARBA00022468"/>
    </source>
</evidence>
<keyword evidence="4" id="KW-1185">Reference proteome</keyword>
<evidence type="ECO:0000259" key="2">
    <source>
        <dbReference type="PROSITE" id="PS50018"/>
    </source>
</evidence>
<dbReference type="AlphaFoldDB" id="H0ESL6"/>
<evidence type="ECO:0000313" key="3">
    <source>
        <dbReference type="EMBL" id="EHK98469.1"/>
    </source>
</evidence>
<dbReference type="EMBL" id="AGUE01000149">
    <property type="protein sequence ID" value="EHK98469.1"/>
    <property type="molecule type" value="Genomic_DNA"/>
</dbReference>
<dbReference type="SUPFAM" id="SSF49562">
    <property type="entry name" value="C2 domain (Calcium/lipid-binding domain, CaLB)"/>
    <property type="match status" value="1"/>
</dbReference>
<dbReference type="Proteomes" id="UP000005446">
    <property type="component" value="Unassembled WGS sequence"/>
</dbReference>
<dbReference type="PROSITE" id="PS50018">
    <property type="entry name" value="RAS_GTPASE_ACTIV_2"/>
    <property type="match status" value="1"/>
</dbReference>
<dbReference type="InterPro" id="IPR039360">
    <property type="entry name" value="Ras_GTPase"/>
</dbReference>
<dbReference type="InParanoid" id="H0ESL6"/>
<proteinExistence type="predicted"/>
<dbReference type="HOGENOM" id="CLU_055869_0_0_1"/>
<protein>
    <submittedName>
        <fullName evidence="3">Putative Inhibitory regulator protein BUD2/CLA2</fullName>
    </submittedName>
</protein>
<dbReference type="InterPro" id="IPR035892">
    <property type="entry name" value="C2_domain_sf"/>
</dbReference>
<accession>H0ESL6</accession>
<keyword evidence="1" id="KW-0343">GTPase activation</keyword>